<name>B3RKP2_TRIAD</name>
<sequence length="336" mass="38335">MDNNSYYNFLRGHKNDLEFYGKAKCLHQWSTWITEKSQYEVPESYRIAAANSLFIVGPTATSILSEFVLLDEFSNISQEQRALCSVCSSCIMSGSRLLQDEQLSVRKPATSFVGKMIGSTIEPLHSTYALEMLFEHSGKFFWQTDLMLQSLKLFLLGHKPISSVLAKLIQESENNLIFEPENPNLYAEESQLVILATKTLKVVAGQFNLLGNESANKSPIAKFKFWLEGLLDECLRSYEAIMSYLSHGCNASKEANYNYFGATGRQCVFLSFYRLLKTSIAILEIRKDLRYRIQCSEVFEELYHLPENIEVHPLLQAHLDELMDLAKPKREDSTAD</sequence>
<dbReference type="InParanoid" id="B3RKP2"/>
<dbReference type="EMBL" id="DS985241">
    <property type="protein sequence ID" value="EDV29199.1"/>
    <property type="molecule type" value="Genomic_DNA"/>
</dbReference>
<dbReference type="HOGENOM" id="CLU_827240_0_0_1"/>
<dbReference type="InterPro" id="IPR051954">
    <property type="entry name" value="tRNA_methyltransferase_THADA"/>
</dbReference>
<gene>
    <name evidence="1" type="ORF">TRIADDRAFT_52841</name>
</gene>
<dbReference type="RefSeq" id="XP_002108401.1">
    <property type="nucleotide sequence ID" value="XM_002108365.1"/>
</dbReference>
<dbReference type="GeneID" id="6749616"/>
<dbReference type="CTD" id="6749616"/>
<accession>B3RKP2</accession>
<evidence type="ECO:0000313" key="1">
    <source>
        <dbReference type="EMBL" id="EDV29199.1"/>
    </source>
</evidence>
<dbReference type="AlphaFoldDB" id="B3RKP2"/>
<dbReference type="PANTHER" id="PTHR14387">
    <property type="entry name" value="THADA/DEATH RECEPTOR INTERACTING PROTEIN"/>
    <property type="match status" value="1"/>
</dbReference>
<dbReference type="PANTHER" id="PTHR14387:SF0">
    <property type="entry name" value="DUF2428 DOMAIN-CONTAINING PROTEIN"/>
    <property type="match status" value="1"/>
</dbReference>
<dbReference type="KEGG" id="tad:TRIADDRAFT_52841"/>
<evidence type="ECO:0000313" key="2">
    <source>
        <dbReference type="Proteomes" id="UP000009022"/>
    </source>
</evidence>
<protein>
    <submittedName>
        <fullName evidence="1">Uncharacterized protein</fullName>
    </submittedName>
</protein>
<organism evidence="1 2">
    <name type="scientific">Trichoplax adhaerens</name>
    <name type="common">Trichoplax reptans</name>
    <dbReference type="NCBI Taxonomy" id="10228"/>
    <lineage>
        <taxon>Eukaryota</taxon>
        <taxon>Metazoa</taxon>
        <taxon>Placozoa</taxon>
        <taxon>Uniplacotomia</taxon>
        <taxon>Trichoplacea</taxon>
        <taxon>Trichoplacidae</taxon>
        <taxon>Trichoplax</taxon>
    </lineage>
</organism>
<reference evidence="1 2" key="1">
    <citation type="journal article" date="2008" name="Nature">
        <title>The Trichoplax genome and the nature of placozoans.</title>
        <authorList>
            <person name="Srivastava M."/>
            <person name="Begovic E."/>
            <person name="Chapman J."/>
            <person name="Putnam N.H."/>
            <person name="Hellsten U."/>
            <person name="Kawashima T."/>
            <person name="Kuo A."/>
            <person name="Mitros T."/>
            <person name="Salamov A."/>
            <person name="Carpenter M.L."/>
            <person name="Signorovitch A.Y."/>
            <person name="Moreno M.A."/>
            <person name="Kamm K."/>
            <person name="Grimwood J."/>
            <person name="Schmutz J."/>
            <person name="Shapiro H."/>
            <person name="Grigoriev I.V."/>
            <person name="Buss L.W."/>
            <person name="Schierwater B."/>
            <person name="Dellaporta S.L."/>
            <person name="Rokhsar D.S."/>
        </authorList>
    </citation>
    <scope>NUCLEOTIDE SEQUENCE [LARGE SCALE GENOMIC DNA]</scope>
    <source>
        <strain evidence="1 2">Grell-BS-1999</strain>
    </source>
</reference>
<dbReference type="Proteomes" id="UP000009022">
    <property type="component" value="Unassembled WGS sequence"/>
</dbReference>
<keyword evidence="2" id="KW-1185">Reference proteome</keyword>
<proteinExistence type="predicted"/>